<evidence type="ECO:0000256" key="3">
    <source>
        <dbReference type="ARBA" id="ARBA00035112"/>
    </source>
</evidence>
<dbReference type="Pfam" id="PF11807">
    <property type="entry name" value="UstYa"/>
    <property type="match status" value="1"/>
</dbReference>
<feature type="non-terminal residue" evidence="4">
    <location>
        <position position="1"/>
    </location>
</feature>
<dbReference type="InterPro" id="IPR021765">
    <property type="entry name" value="UstYa-like"/>
</dbReference>
<dbReference type="AlphaFoldDB" id="A0A6A6SFS4"/>
<reference evidence="4" key="1">
    <citation type="journal article" date="2020" name="Stud. Mycol.">
        <title>101 Dothideomycetes genomes: a test case for predicting lifestyles and emergence of pathogens.</title>
        <authorList>
            <person name="Haridas S."/>
            <person name="Albert R."/>
            <person name="Binder M."/>
            <person name="Bloem J."/>
            <person name="Labutti K."/>
            <person name="Salamov A."/>
            <person name="Andreopoulos B."/>
            <person name="Baker S."/>
            <person name="Barry K."/>
            <person name="Bills G."/>
            <person name="Bluhm B."/>
            <person name="Cannon C."/>
            <person name="Castanera R."/>
            <person name="Culley D."/>
            <person name="Daum C."/>
            <person name="Ezra D."/>
            <person name="Gonzalez J."/>
            <person name="Henrissat B."/>
            <person name="Kuo A."/>
            <person name="Liang C."/>
            <person name="Lipzen A."/>
            <person name="Lutzoni F."/>
            <person name="Magnuson J."/>
            <person name="Mondo S."/>
            <person name="Nolan M."/>
            <person name="Ohm R."/>
            <person name="Pangilinan J."/>
            <person name="Park H.-J."/>
            <person name="Ramirez L."/>
            <person name="Alfaro M."/>
            <person name="Sun H."/>
            <person name="Tritt A."/>
            <person name="Yoshinaga Y."/>
            <person name="Zwiers L.-H."/>
            <person name="Turgeon B."/>
            <person name="Goodwin S."/>
            <person name="Spatafora J."/>
            <person name="Crous P."/>
            <person name="Grigoriev I."/>
        </authorList>
    </citation>
    <scope>NUCLEOTIDE SEQUENCE</scope>
    <source>
        <strain evidence="4">CBS 473.64</strain>
    </source>
</reference>
<name>A0A6A6SFS4_9PLEO</name>
<dbReference type="OrthoDB" id="3687641at2759"/>
<evidence type="ECO:0000256" key="2">
    <source>
        <dbReference type="ARBA" id="ARBA00023002"/>
    </source>
</evidence>
<protein>
    <submittedName>
        <fullName evidence="4">Uncharacterized protein</fullName>
    </submittedName>
</protein>
<dbReference type="GO" id="GO:0043386">
    <property type="term" value="P:mycotoxin biosynthetic process"/>
    <property type="evidence" value="ECO:0007669"/>
    <property type="project" value="InterPro"/>
</dbReference>
<organism evidence="4 5">
    <name type="scientific">Massarina eburnea CBS 473.64</name>
    <dbReference type="NCBI Taxonomy" id="1395130"/>
    <lineage>
        <taxon>Eukaryota</taxon>
        <taxon>Fungi</taxon>
        <taxon>Dikarya</taxon>
        <taxon>Ascomycota</taxon>
        <taxon>Pezizomycotina</taxon>
        <taxon>Dothideomycetes</taxon>
        <taxon>Pleosporomycetidae</taxon>
        <taxon>Pleosporales</taxon>
        <taxon>Massarineae</taxon>
        <taxon>Massarinaceae</taxon>
        <taxon>Massarina</taxon>
    </lineage>
</organism>
<accession>A0A6A6SFS4</accession>
<proteinExistence type="inferred from homology"/>
<dbReference type="EMBL" id="MU006777">
    <property type="protein sequence ID" value="KAF2645533.1"/>
    <property type="molecule type" value="Genomic_DNA"/>
</dbReference>
<dbReference type="GO" id="GO:0016491">
    <property type="term" value="F:oxidoreductase activity"/>
    <property type="evidence" value="ECO:0007669"/>
    <property type="project" value="UniProtKB-KW"/>
</dbReference>
<sequence>GFVQHPKLATTSKSVAAFHQLRCLHGIQLIYHMHVNQLFTFHNPENYNAFLYRTADEHMQRAEHCFEYLRQAIMCAADSNLEDLDEEGDAKWGPGKRVCRNFEALKAWSEK</sequence>
<dbReference type="Proteomes" id="UP000799753">
    <property type="component" value="Unassembled WGS sequence"/>
</dbReference>
<dbReference type="PANTHER" id="PTHR33365:SF11">
    <property type="entry name" value="TAT PATHWAY SIGNAL SEQUENCE"/>
    <property type="match status" value="1"/>
</dbReference>
<evidence type="ECO:0000256" key="1">
    <source>
        <dbReference type="ARBA" id="ARBA00004685"/>
    </source>
</evidence>
<evidence type="ECO:0000313" key="4">
    <source>
        <dbReference type="EMBL" id="KAF2645533.1"/>
    </source>
</evidence>
<keyword evidence="5" id="KW-1185">Reference proteome</keyword>
<comment type="similarity">
    <text evidence="3">Belongs to the ustYa family.</text>
</comment>
<feature type="non-terminal residue" evidence="4">
    <location>
        <position position="111"/>
    </location>
</feature>
<gene>
    <name evidence="4" type="ORF">P280DRAFT_366544</name>
</gene>
<comment type="pathway">
    <text evidence="1">Mycotoxin biosynthesis.</text>
</comment>
<dbReference type="PANTHER" id="PTHR33365">
    <property type="entry name" value="YALI0B05434P"/>
    <property type="match status" value="1"/>
</dbReference>
<evidence type="ECO:0000313" key="5">
    <source>
        <dbReference type="Proteomes" id="UP000799753"/>
    </source>
</evidence>
<keyword evidence="2" id="KW-0560">Oxidoreductase</keyword>